<dbReference type="InterPro" id="IPR027417">
    <property type="entry name" value="P-loop_NTPase"/>
</dbReference>
<comment type="subcellular location">
    <subcellularLocation>
        <location evidence="1">Cell inner membrane</location>
    </subcellularLocation>
</comment>
<dbReference type="AlphaFoldDB" id="A0A316J839"/>
<keyword evidence="10" id="KW-1185">Reference proteome</keyword>
<feature type="domain" description="ABC transporter" evidence="8">
    <location>
        <begin position="4"/>
        <end position="238"/>
    </location>
</feature>
<dbReference type="InterPro" id="IPR003439">
    <property type="entry name" value="ABC_transporter-like_ATP-bd"/>
</dbReference>
<protein>
    <submittedName>
        <fullName evidence="9">ABC transporter</fullName>
    </submittedName>
</protein>
<dbReference type="RefSeq" id="WP_109707231.1">
    <property type="nucleotide sequence ID" value="NZ_QGDB01000005.1"/>
</dbReference>
<dbReference type="SUPFAM" id="SSF52540">
    <property type="entry name" value="P-loop containing nucleoside triphosphate hydrolases"/>
    <property type="match status" value="1"/>
</dbReference>
<evidence type="ECO:0000256" key="1">
    <source>
        <dbReference type="ARBA" id="ARBA00004533"/>
    </source>
</evidence>
<keyword evidence="4" id="KW-0547">Nucleotide-binding</keyword>
<dbReference type="SMART" id="SM00382">
    <property type="entry name" value="AAA"/>
    <property type="match status" value="1"/>
</dbReference>
<evidence type="ECO:0000256" key="6">
    <source>
        <dbReference type="ARBA" id="ARBA00022967"/>
    </source>
</evidence>
<dbReference type="CDD" id="cd03214">
    <property type="entry name" value="ABC_Iron-Siderophores_B12_Hemin"/>
    <property type="match status" value="1"/>
</dbReference>
<evidence type="ECO:0000256" key="7">
    <source>
        <dbReference type="ARBA" id="ARBA00037066"/>
    </source>
</evidence>
<reference evidence="9 10" key="1">
    <citation type="submission" date="2018-05" db="EMBL/GenBank/DDBJ databases">
        <title>Comparative genomic sequence analysis between strain HN4 and CCM 8460T (Falsochrobactrum ovis) will provide more evidence to prove that HN4 is a new species of Falsochrobactrum.</title>
        <authorList>
            <person name="Lyu W."/>
            <person name="Sun L."/>
            <person name="Yao L."/>
        </authorList>
    </citation>
    <scope>NUCLEOTIDE SEQUENCE [LARGE SCALE GENOMIC DNA]</scope>
    <source>
        <strain evidence="9 10">HN4</strain>
    </source>
</reference>
<dbReference type="Gene3D" id="3.40.50.300">
    <property type="entry name" value="P-loop containing nucleotide triphosphate hydrolases"/>
    <property type="match status" value="1"/>
</dbReference>
<keyword evidence="3" id="KW-0813">Transport</keyword>
<dbReference type="PROSITE" id="PS00211">
    <property type="entry name" value="ABC_TRANSPORTER_1"/>
    <property type="match status" value="1"/>
</dbReference>
<evidence type="ECO:0000256" key="4">
    <source>
        <dbReference type="ARBA" id="ARBA00022741"/>
    </source>
</evidence>
<dbReference type="GO" id="GO:0005524">
    <property type="term" value="F:ATP binding"/>
    <property type="evidence" value="ECO:0007669"/>
    <property type="project" value="UniProtKB-KW"/>
</dbReference>
<evidence type="ECO:0000259" key="8">
    <source>
        <dbReference type="PROSITE" id="PS50893"/>
    </source>
</evidence>
<dbReference type="EMBL" id="QGDB01000005">
    <property type="protein sequence ID" value="PWL16949.1"/>
    <property type="molecule type" value="Genomic_DNA"/>
</dbReference>
<evidence type="ECO:0000256" key="3">
    <source>
        <dbReference type="ARBA" id="ARBA00022448"/>
    </source>
</evidence>
<accession>A0A316J839</accession>
<dbReference type="GO" id="GO:0016887">
    <property type="term" value="F:ATP hydrolysis activity"/>
    <property type="evidence" value="ECO:0007669"/>
    <property type="project" value="InterPro"/>
</dbReference>
<comment type="similarity">
    <text evidence="2">Belongs to the ABC transporter superfamily.</text>
</comment>
<dbReference type="GO" id="GO:0005886">
    <property type="term" value="C:plasma membrane"/>
    <property type="evidence" value="ECO:0007669"/>
    <property type="project" value="UniProtKB-SubCell"/>
</dbReference>
<dbReference type="FunFam" id="3.40.50.300:FF:000134">
    <property type="entry name" value="Iron-enterobactin ABC transporter ATP-binding protein"/>
    <property type="match status" value="1"/>
</dbReference>
<keyword evidence="5" id="KW-0067">ATP-binding</keyword>
<comment type="function">
    <text evidence="7">Part of the ABC transporter complex HmuTUV involved in hemin import. Responsible for energy coupling to the transport system.</text>
</comment>
<evidence type="ECO:0000313" key="10">
    <source>
        <dbReference type="Proteomes" id="UP000245865"/>
    </source>
</evidence>
<sequence>MSALTVRNLGVLRGGKPVLTGIGFEAKQGDFIGLIGPNGAGKTTLLRALLGLIRADGEISLGGHQLHRMSSAHRARAIAYLPQERDVAWPVSVKTVVSFGRSALKPVFAGQDAEDAALIEAAMQRMDVTAFRDRPVNELSGGEKARVLIARVLAQDTPVILADEPVAGLDPAHQLALMETFAEQAKEGRTVIASLHELGLAAQYCTRLIVLDQGRIVADGEPEAVLTSALLENVYSISAHLVKIDGEFIVHPKARIKSSPRPDGNQRPGT</sequence>
<dbReference type="Proteomes" id="UP000245865">
    <property type="component" value="Unassembled WGS sequence"/>
</dbReference>
<gene>
    <name evidence="9" type="ORF">DKP76_12930</name>
</gene>
<comment type="caution">
    <text evidence="9">The sequence shown here is derived from an EMBL/GenBank/DDBJ whole genome shotgun (WGS) entry which is preliminary data.</text>
</comment>
<dbReference type="InterPro" id="IPR017871">
    <property type="entry name" value="ABC_transporter-like_CS"/>
</dbReference>
<keyword evidence="6" id="KW-1278">Translocase</keyword>
<evidence type="ECO:0000256" key="2">
    <source>
        <dbReference type="ARBA" id="ARBA00005417"/>
    </source>
</evidence>
<evidence type="ECO:0000313" key="9">
    <source>
        <dbReference type="EMBL" id="PWL16949.1"/>
    </source>
</evidence>
<evidence type="ECO:0000256" key="5">
    <source>
        <dbReference type="ARBA" id="ARBA00022840"/>
    </source>
</evidence>
<dbReference type="PANTHER" id="PTHR42794:SF1">
    <property type="entry name" value="HEMIN IMPORT ATP-BINDING PROTEIN HMUV"/>
    <property type="match status" value="1"/>
</dbReference>
<dbReference type="Pfam" id="PF00005">
    <property type="entry name" value="ABC_tran"/>
    <property type="match status" value="1"/>
</dbReference>
<dbReference type="PROSITE" id="PS50893">
    <property type="entry name" value="ABC_TRANSPORTER_2"/>
    <property type="match status" value="1"/>
</dbReference>
<name>A0A316J839_9HYPH</name>
<organism evidence="9 10">
    <name type="scientific">Falsochrobactrum shanghaiense</name>
    <dbReference type="NCBI Taxonomy" id="2201899"/>
    <lineage>
        <taxon>Bacteria</taxon>
        <taxon>Pseudomonadati</taxon>
        <taxon>Pseudomonadota</taxon>
        <taxon>Alphaproteobacteria</taxon>
        <taxon>Hyphomicrobiales</taxon>
        <taxon>Brucellaceae</taxon>
        <taxon>Falsochrobactrum</taxon>
    </lineage>
</organism>
<dbReference type="OrthoDB" id="9805601at2"/>
<dbReference type="PANTHER" id="PTHR42794">
    <property type="entry name" value="HEMIN IMPORT ATP-BINDING PROTEIN HMUV"/>
    <property type="match status" value="1"/>
</dbReference>
<proteinExistence type="inferred from homology"/>
<dbReference type="InterPro" id="IPR003593">
    <property type="entry name" value="AAA+_ATPase"/>
</dbReference>